<dbReference type="PANTHER" id="PTHR43466:SF1">
    <property type="entry name" value="2-OXO-4-HYDROXY-4-CARBOXY-5-UREIDOIMIDAZOLINE DECARBOXYLASE-RELATED"/>
    <property type="match status" value="1"/>
</dbReference>
<dbReference type="EMBL" id="CP014136">
    <property type="protein sequence ID" value="ATA19240.1"/>
    <property type="molecule type" value="Genomic_DNA"/>
</dbReference>
<keyword evidence="5" id="KW-0210">Decarboxylase</keyword>
<evidence type="ECO:0000256" key="4">
    <source>
        <dbReference type="ARBA" id="ARBA00022631"/>
    </source>
</evidence>
<dbReference type="NCBIfam" id="NF010372">
    <property type="entry name" value="PRK13798.1"/>
    <property type="match status" value="1"/>
</dbReference>
<comment type="catalytic activity">
    <reaction evidence="1">
        <text>5-hydroxy-2-oxo-4-ureido-2,5-dihydro-1H-imidazole-5-carboxylate + H(+) = (S)-allantoin + CO2</text>
        <dbReference type="Rhea" id="RHEA:26301"/>
        <dbReference type="ChEBI" id="CHEBI:15378"/>
        <dbReference type="ChEBI" id="CHEBI:15678"/>
        <dbReference type="ChEBI" id="CHEBI:16526"/>
        <dbReference type="ChEBI" id="CHEBI:58639"/>
        <dbReference type="EC" id="4.1.1.97"/>
    </reaction>
</comment>
<dbReference type="GO" id="GO:0019628">
    <property type="term" value="P:urate catabolic process"/>
    <property type="evidence" value="ECO:0007669"/>
    <property type="project" value="TreeGrafter"/>
</dbReference>
<feature type="domain" description="Oxo-4-hydroxy-4-carboxy-5-ureidoimidazoline decarboxylase" evidence="7">
    <location>
        <begin position="7"/>
        <end position="160"/>
    </location>
</feature>
<organism evidence="8 9">
    <name type="scientific">Gibbsiella quercinecans</name>
    <dbReference type="NCBI Taxonomy" id="929813"/>
    <lineage>
        <taxon>Bacteria</taxon>
        <taxon>Pseudomonadati</taxon>
        <taxon>Pseudomonadota</taxon>
        <taxon>Gammaproteobacteria</taxon>
        <taxon>Enterobacterales</taxon>
        <taxon>Yersiniaceae</taxon>
        <taxon>Gibbsiella</taxon>
    </lineage>
</organism>
<dbReference type="PANTHER" id="PTHR43466">
    <property type="entry name" value="2-OXO-4-HYDROXY-4-CARBOXY-5-UREIDOIMIDAZOLINE DECARBOXYLASE-RELATED"/>
    <property type="match status" value="1"/>
</dbReference>
<evidence type="ECO:0000256" key="3">
    <source>
        <dbReference type="ARBA" id="ARBA00012257"/>
    </source>
</evidence>
<keyword evidence="6" id="KW-0456">Lyase</keyword>
<evidence type="ECO:0000259" key="7">
    <source>
        <dbReference type="Pfam" id="PF09349"/>
    </source>
</evidence>
<comment type="pathway">
    <text evidence="2">Purine metabolism; urate degradation; (S)-allantoin from urate: step 3/3.</text>
</comment>
<dbReference type="AlphaFoldDB" id="A0A250AZ34"/>
<dbReference type="Pfam" id="PF09349">
    <property type="entry name" value="OHCU_decarbox"/>
    <property type="match status" value="1"/>
</dbReference>
<evidence type="ECO:0000313" key="9">
    <source>
        <dbReference type="Proteomes" id="UP000217182"/>
    </source>
</evidence>
<keyword evidence="4" id="KW-0659">Purine metabolism</keyword>
<name>A0A250AZ34_9GAMM</name>
<dbReference type="InterPro" id="IPR036778">
    <property type="entry name" value="OHCU_decarboxylase_sf"/>
</dbReference>
<dbReference type="OrthoDB" id="9800909at2"/>
<dbReference type="GO" id="GO:0006144">
    <property type="term" value="P:purine nucleobase metabolic process"/>
    <property type="evidence" value="ECO:0007669"/>
    <property type="project" value="UniProtKB-KW"/>
</dbReference>
<dbReference type="NCBIfam" id="TIGR03180">
    <property type="entry name" value="UraD_2"/>
    <property type="match status" value="1"/>
</dbReference>
<keyword evidence="9" id="KW-1185">Reference proteome</keyword>
<protein>
    <recommendedName>
        <fullName evidence="3">2-oxo-4-hydroxy-4-carboxy-5-ureidoimidazoline decarboxylase</fullName>
        <ecNumber evidence="3">4.1.1.97</ecNumber>
    </recommendedName>
</protein>
<gene>
    <name evidence="8" type="ORF">AWC35_07715</name>
</gene>
<dbReference type="InterPro" id="IPR017595">
    <property type="entry name" value="OHCU_decarboxylase-2"/>
</dbReference>
<dbReference type="KEGG" id="gqu:AWC35_07715"/>
<evidence type="ECO:0000313" key="8">
    <source>
        <dbReference type="EMBL" id="ATA19240.1"/>
    </source>
</evidence>
<evidence type="ECO:0000256" key="1">
    <source>
        <dbReference type="ARBA" id="ARBA00001163"/>
    </source>
</evidence>
<dbReference type="SUPFAM" id="SSF158694">
    <property type="entry name" value="UraD-Like"/>
    <property type="match status" value="1"/>
</dbReference>
<proteinExistence type="predicted"/>
<evidence type="ECO:0000256" key="5">
    <source>
        <dbReference type="ARBA" id="ARBA00022793"/>
    </source>
</evidence>
<dbReference type="EC" id="4.1.1.97" evidence="3"/>
<dbReference type="RefSeq" id="WP_095845847.1">
    <property type="nucleotide sequence ID" value="NZ_CAMKXY010000131.1"/>
</dbReference>
<dbReference type="InterPro" id="IPR018020">
    <property type="entry name" value="OHCU_decarboxylase"/>
</dbReference>
<dbReference type="Gene3D" id="1.10.3330.10">
    <property type="entry name" value="Oxo-4-hydroxy-4-carboxy-5-ureidoimidazoline decarboxylase"/>
    <property type="match status" value="1"/>
</dbReference>
<sequence length="166" mass="18624">MRLQQFNQLPAPEAARLLRPCVDIARWIDAVIAARPFDSVAAALAFGQQAALDWQPEEVAVALAAHPRIGERANGQGQAAQFSRREQAAVNSRDAELAQALLDGNLRYETRFGQVFLIRAAGRDGQTILRELERRLQNSPEQEQQETAEQLREIVSLRFKELLSHE</sequence>
<evidence type="ECO:0000256" key="6">
    <source>
        <dbReference type="ARBA" id="ARBA00023239"/>
    </source>
</evidence>
<dbReference type="Proteomes" id="UP000217182">
    <property type="component" value="Chromosome"/>
</dbReference>
<evidence type="ECO:0000256" key="2">
    <source>
        <dbReference type="ARBA" id="ARBA00004754"/>
    </source>
</evidence>
<dbReference type="GO" id="GO:0051997">
    <property type="term" value="F:2-oxo-4-hydroxy-4-carboxy-5-ureidoimidazoline decarboxylase activity"/>
    <property type="evidence" value="ECO:0007669"/>
    <property type="project" value="UniProtKB-EC"/>
</dbReference>
<reference evidence="8 9" key="1">
    <citation type="submission" date="2016-01" db="EMBL/GenBank/DDBJ databases">
        <authorList>
            <person name="Oliw E.H."/>
        </authorList>
    </citation>
    <scope>NUCLEOTIDE SEQUENCE [LARGE SCALE GENOMIC DNA]</scope>
    <source>
        <strain evidence="8 9">FRB97</strain>
    </source>
</reference>
<accession>A0A250AZ34</accession>